<dbReference type="GO" id="GO:0050661">
    <property type="term" value="F:NADP binding"/>
    <property type="evidence" value="ECO:0007669"/>
    <property type="project" value="InterPro"/>
</dbReference>
<keyword evidence="2" id="KW-0520">NAD</keyword>
<dbReference type="SUPFAM" id="SSF51735">
    <property type="entry name" value="NAD(P)-binding Rossmann-fold domains"/>
    <property type="match status" value="1"/>
</dbReference>
<dbReference type="PANTHER" id="PTHR43580">
    <property type="entry name" value="OXIDOREDUCTASE GLYR1-RELATED"/>
    <property type="match status" value="1"/>
</dbReference>
<sequence>MNTYNDIGWIGLGQMGVPMVNRLLEHGFKVGVYNRSPDKAQAFAEKGAKIFNSTAELVQNFPVIFLMISDYTAVCDILNADIQALLKDKIIVNMSTIAPSENLAVKALVENAGGRFAEAPVSGSVGPATNGTLLILFGGDNDLLSPLQKAFDALGKKTFHFGAVGKGSGAKLVLNSLLGIFGEAYSEAMLMARQFGVDTAAIVDAIGNSAMDSPMFQTKKSLWAEQKFPPAFMLKHASKDLNLACAELKAAGKTLPAVETVAESYRRAVAEGYGGEDVSGVYLHLAED</sequence>
<evidence type="ECO:0000313" key="4">
    <source>
        <dbReference type="Proteomes" id="UP000198238"/>
    </source>
</evidence>
<keyword evidence="4" id="KW-1185">Reference proteome</keyword>
<dbReference type="KEGG" id="nei:BG910_00635"/>
<proteinExistence type="predicted"/>
<dbReference type="PIRSF" id="PIRSF000103">
    <property type="entry name" value="HIBADH"/>
    <property type="match status" value="1"/>
</dbReference>
<dbReference type="InterPro" id="IPR051265">
    <property type="entry name" value="HIBADH-related_NP60_sf"/>
</dbReference>
<dbReference type="GO" id="GO:0016491">
    <property type="term" value="F:oxidoreductase activity"/>
    <property type="evidence" value="ECO:0007669"/>
    <property type="project" value="UniProtKB-KW"/>
</dbReference>
<organism evidence="3 4">
    <name type="scientific">Neisseria chenwenguii</name>
    <dbReference type="NCBI Taxonomy" id="1853278"/>
    <lineage>
        <taxon>Bacteria</taxon>
        <taxon>Pseudomonadati</taxon>
        <taxon>Pseudomonadota</taxon>
        <taxon>Betaproteobacteria</taxon>
        <taxon>Neisseriales</taxon>
        <taxon>Neisseriaceae</taxon>
        <taxon>Neisseria</taxon>
    </lineage>
</organism>
<dbReference type="EMBL" id="CP022278">
    <property type="protein sequence ID" value="ASK26450.1"/>
    <property type="molecule type" value="Genomic_DNA"/>
</dbReference>
<dbReference type="RefSeq" id="WP_089035173.1">
    <property type="nucleotide sequence ID" value="NZ_CP022278.1"/>
</dbReference>
<dbReference type="InterPro" id="IPR029154">
    <property type="entry name" value="HIBADH-like_NADP-bd"/>
</dbReference>
<dbReference type="InterPro" id="IPR006115">
    <property type="entry name" value="6PGDH_NADP-bd"/>
</dbReference>
<dbReference type="InterPro" id="IPR015815">
    <property type="entry name" value="HIBADH-related"/>
</dbReference>
<dbReference type="GO" id="GO:0051287">
    <property type="term" value="F:NAD binding"/>
    <property type="evidence" value="ECO:0007669"/>
    <property type="project" value="InterPro"/>
</dbReference>
<dbReference type="Gene3D" id="3.40.50.720">
    <property type="entry name" value="NAD(P)-binding Rossmann-like Domain"/>
    <property type="match status" value="1"/>
</dbReference>
<evidence type="ECO:0000256" key="1">
    <source>
        <dbReference type="ARBA" id="ARBA00023002"/>
    </source>
</evidence>
<dbReference type="InterPro" id="IPR013328">
    <property type="entry name" value="6PGD_dom2"/>
</dbReference>
<dbReference type="AlphaFoldDB" id="A0A220RZ19"/>
<dbReference type="PANTHER" id="PTHR43580:SF2">
    <property type="entry name" value="CYTOKINE-LIKE NUCLEAR FACTOR N-PAC"/>
    <property type="match status" value="1"/>
</dbReference>
<gene>
    <name evidence="3" type="ORF">BG910_00635</name>
</gene>
<dbReference type="InterPro" id="IPR036291">
    <property type="entry name" value="NAD(P)-bd_dom_sf"/>
</dbReference>
<dbReference type="Proteomes" id="UP000198238">
    <property type="component" value="Chromosome"/>
</dbReference>
<reference evidence="3 4" key="1">
    <citation type="submission" date="2017-06" db="EMBL/GenBank/DDBJ databases">
        <title>Neisseria chenwenguii sp. nov., isolated from the intestinal contents of Tibetan Plateau Pika in Yushu, Qinghai Province, China.</title>
        <authorList>
            <person name="Zhang G."/>
        </authorList>
    </citation>
    <scope>NUCLEOTIDE SEQUENCE [LARGE SCALE GENOMIC DNA]</scope>
    <source>
        <strain evidence="3 4">10023</strain>
    </source>
</reference>
<protein>
    <submittedName>
        <fullName evidence="3">Hydroxyacid dehydrogenase</fullName>
    </submittedName>
</protein>
<dbReference type="Gene3D" id="1.10.1040.10">
    <property type="entry name" value="N-(1-d-carboxylethyl)-l-norvaline Dehydrogenase, domain 2"/>
    <property type="match status" value="1"/>
</dbReference>
<dbReference type="SUPFAM" id="SSF48179">
    <property type="entry name" value="6-phosphogluconate dehydrogenase C-terminal domain-like"/>
    <property type="match status" value="1"/>
</dbReference>
<name>A0A220RZ19_9NEIS</name>
<dbReference type="Pfam" id="PF03446">
    <property type="entry name" value="NAD_binding_2"/>
    <property type="match status" value="1"/>
</dbReference>
<dbReference type="OrthoDB" id="9777604at2"/>
<dbReference type="InterPro" id="IPR008927">
    <property type="entry name" value="6-PGluconate_DH-like_C_sf"/>
</dbReference>
<evidence type="ECO:0000313" key="3">
    <source>
        <dbReference type="EMBL" id="ASK26450.1"/>
    </source>
</evidence>
<dbReference type="Pfam" id="PF14833">
    <property type="entry name" value="NAD_binding_11"/>
    <property type="match status" value="1"/>
</dbReference>
<keyword evidence="1" id="KW-0560">Oxidoreductase</keyword>
<accession>A0A220RZ19</accession>
<evidence type="ECO:0000256" key="2">
    <source>
        <dbReference type="ARBA" id="ARBA00023027"/>
    </source>
</evidence>